<dbReference type="PANTHER" id="PTHR35525">
    <property type="entry name" value="BLL6575 PROTEIN"/>
    <property type="match status" value="1"/>
</dbReference>
<dbReference type="InterPro" id="IPR010852">
    <property type="entry name" value="ABATE"/>
</dbReference>
<dbReference type="InterPro" id="IPR023286">
    <property type="entry name" value="ABATE_dom_sf"/>
</dbReference>
<dbReference type="SUPFAM" id="SSF160904">
    <property type="entry name" value="Jann2411-like"/>
    <property type="match status" value="1"/>
</dbReference>
<evidence type="ECO:0000313" key="3">
    <source>
        <dbReference type="Proteomes" id="UP000251995"/>
    </source>
</evidence>
<dbReference type="KEGG" id="acij:JS278_00845"/>
<dbReference type="Gene3D" id="1.10.3300.10">
    <property type="entry name" value="Jann2411-like domain"/>
    <property type="match status" value="1"/>
</dbReference>
<name>A0A344URY4_9ACTN</name>
<dbReference type="OrthoDB" id="123307at2"/>
<dbReference type="Pfam" id="PF07336">
    <property type="entry name" value="ABATE"/>
    <property type="match status" value="1"/>
</dbReference>
<dbReference type="Pfam" id="PF11706">
    <property type="entry name" value="zf-CGNR"/>
    <property type="match status" value="1"/>
</dbReference>
<gene>
    <name evidence="2" type="ORF">JS278_00845</name>
</gene>
<keyword evidence="3" id="KW-1185">Reference proteome</keyword>
<feature type="domain" description="Zinc finger CGNR" evidence="1">
    <location>
        <begin position="159"/>
        <end position="201"/>
    </location>
</feature>
<evidence type="ECO:0000259" key="1">
    <source>
        <dbReference type="Pfam" id="PF11706"/>
    </source>
</evidence>
<accession>A0A344URY4</accession>
<proteinExistence type="predicted"/>
<dbReference type="InterPro" id="IPR021005">
    <property type="entry name" value="Znf_CGNR"/>
</dbReference>
<sequence length="201" mass="21620">MSNRPGRFIGIRGERTVAEDAGRVFRLDNEVLAFRFTATLSHRASTDPLERLTSPERLRLWLGAAGLDPGPDITEQELAAGVRLREAIHRVGRAISRGRTWAAGDCGVLNATSEGGRPAAVLTAGGRSWRLSGESPVRDAFSVVAQDAIAVFGTQDAGRIKTCDGPGCGGLFLDTSRGGNRRWCSMNTCGNRVKKLRMVAR</sequence>
<reference evidence="2 3" key="1">
    <citation type="submission" date="2017-12" db="EMBL/GenBank/DDBJ databases">
        <title>The whole genome sequence of the Acidipropionibacterium virtanenii sp. nov. type strain JS278.</title>
        <authorList>
            <person name="Laine P."/>
            <person name="Deptula P."/>
            <person name="Varmanen P."/>
            <person name="Auvinen P."/>
        </authorList>
    </citation>
    <scope>NUCLEOTIDE SEQUENCE [LARGE SCALE GENOMIC DNA]</scope>
    <source>
        <strain evidence="2 3">JS278</strain>
    </source>
</reference>
<dbReference type="AlphaFoldDB" id="A0A344URY4"/>
<protein>
    <recommendedName>
        <fullName evidence="1">Zinc finger CGNR domain-containing protein</fullName>
    </recommendedName>
</protein>
<dbReference type="Proteomes" id="UP000251995">
    <property type="component" value="Chromosome"/>
</dbReference>
<organism evidence="2 3">
    <name type="scientific">Acidipropionibacterium virtanenii</name>
    <dbReference type="NCBI Taxonomy" id="2057246"/>
    <lineage>
        <taxon>Bacteria</taxon>
        <taxon>Bacillati</taxon>
        <taxon>Actinomycetota</taxon>
        <taxon>Actinomycetes</taxon>
        <taxon>Propionibacteriales</taxon>
        <taxon>Propionibacteriaceae</taxon>
        <taxon>Acidipropionibacterium</taxon>
    </lineage>
</organism>
<dbReference type="EMBL" id="CP025198">
    <property type="protein sequence ID" value="AXE38032.1"/>
    <property type="molecule type" value="Genomic_DNA"/>
</dbReference>
<dbReference type="PANTHER" id="PTHR35525:SF3">
    <property type="entry name" value="BLL6575 PROTEIN"/>
    <property type="match status" value="1"/>
</dbReference>
<evidence type="ECO:0000313" key="2">
    <source>
        <dbReference type="EMBL" id="AXE38032.1"/>
    </source>
</evidence>